<evidence type="ECO:0000256" key="4">
    <source>
        <dbReference type="ARBA" id="ARBA00022723"/>
    </source>
</evidence>
<dbReference type="Gene3D" id="3.40.50.1000">
    <property type="entry name" value="HAD superfamily/HAD-like"/>
    <property type="match status" value="1"/>
</dbReference>
<evidence type="ECO:0000256" key="6">
    <source>
        <dbReference type="ARBA" id="ARBA00022801"/>
    </source>
</evidence>
<dbReference type="InterPro" id="IPR036412">
    <property type="entry name" value="HAD-like_sf"/>
</dbReference>
<proteinExistence type="inferred from homology"/>
<sequence>MTTNASPSPDSDTEDMERPSADSIMRYIANPDNSIYVKDSVRVTEKLTSIIADGKDSLHIISDFDMTISKYWVNGERNIGSHRVLALSSRVTEEFTEKTTAIYKKYYPIEISQTVPYAEKVKAMVEWWSTAHEMILELKLTKEELNSMADEVDVVLRDGVVELVAMSEELGIPLLVFSAGLGDVIEAILRKQNLLKSNVEIVSNKLHFGPDKIADRFMGKIIHTFNKDEAVVEGPYAKMIEGRANVILMGDSLGDLRMGQGLKHDTQLTIGFLNHDQELLIEQYSEAFDIVVLDDASMDICNLILEAVSK</sequence>
<dbReference type="AlphaFoldDB" id="A0A507E5G5"/>
<dbReference type="NCBIfam" id="TIGR01544">
    <property type="entry name" value="HAD-SF-IE"/>
    <property type="match status" value="1"/>
</dbReference>
<dbReference type="STRING" id="109895.A0A507E5G5"/>
<comment type="catalytic activity">
    <reaction evidence="1">
        <text>a ribonucleoside 5'-phosphate + H2O = a ribonucleoside + phosphate</text>
        <dbReference type="Rhea" id="RHEA:12484"/>
        <dbReference type="ChEBI" id="CHEBI:15377"/>
        <dbReference type="ChEBI" id="CHEBI:18254"/>
        <dbReference type="ChEBI" id="CHEBI:43474"/>
        <dbReference type="ChEBI" id="CHEBI:58043"/>
        <dbReference type="EC" id="3.1.3.5"/>
    </reaction>
</comment>
<gene>
    <name evidence="9" type="ORF">PhCBS80983_g02533</name>
</gene>
<evidence type="ECO:0000256" key="5">
    <source>
        <dbReference type="ARBA" id="ARBA00022741"/>
    </source>
</evidence>
<comment type="similarity">
    <text evidence="2">Belongs to the pyrimidine 5'-nucleotidase family.</text>
</comment>
<evidence type="ECO:0000256" key="2">
    <source>
        <dbReference type="ARBA" id="ARBA00008389"/>
    </source>
</evidence>
<dbReference type="InterPro" id="IPR023214">
    <property type="entry name" value="HAD_sf"/>
</dbReference>
<dbReference type="Proteomes" id="UP000318582">
    <property type="component" value="Unassembled WGS sequence"/>
</dbReference>
<dbReference type="InterPro" id="IPR006434">
    <property type="entry name" value="Pyrimidine_nucleotidase_eu"/>
</dbReference>
<organism evidence="9 10">
    <name type="scientific">Powellomyces hirtus</name>
    <dbReference type="NCBI Taxonomy" id="109895"/>
    <lineage>
        <taxon>Eukaryota</taxon>
        <taxon>Fungi</taxon>
        <taxon>Fungi incertae sedis</taxon>
        <taxon>Chytridiomycota</taxon>
        <taxon>Chytridiomycota incertae sedis</taxon>
        <taxon>Chytridiomycetes</taxon>
        <taxon>Spizellomycetales</taxon>
        <taxon>Powellomycetaceae</taxon>
        <taxon>Powellomyces</taxon>
    </lineage>
</organism>
<dbReference type="EMBL" id="QEAQ01000026">
    <property type="protein sequence ID" value="TPX59319.1"/>
    <property type="molecule type" value="Genomic_DNA"/>
</dbReference>
<keyword evidence="4" id="KW-0479">Metal-binding</keyword>
<dbReference type="SFLD" id="SFLDG01128">
    <property type="entry name" value="C1.4:_5'-Nucleotidase_Like"/>
    <property type="match status" value="1"/>
</dbReference>
<evidence type="ECO:0000313" key="10">
    <source>
        <dbReference type="Proteomes" id="UP000318582"/>
    </source>
</evidence>
<dbReference type="GO" id="GO:0008253">
    <property type="term" value="F:5'-nucleotidase activity"/>
    <property type="evidence" value="ECO:0007669"/>
    <property type="project" value="UniProtKB-EC"/>
</dbReference>
<comment type="caution">
    <text evidence="9">The sequence shown here is derived from an EMBL/GenBank/DDBJ whole genome shotgun (WGS) entry which is preliminary data.</text>
</comment>
<keyword evidence="10" id="KW-1185">Reference proteome</keyword>
<dbReference type="FunFam" id="1.10.150.340:FF:000001">
    <property type="entry name" value="Cytosolic 5-nucleotidase 3-like"/>
    <property type="match status" value="1"/>
</dbReference>
<dbReference type="Gene3D" id="1.10.150.340">
    <property type="entry name" value="Pyrimidine 5'-nucleotidase (UMPH-1), N-terminal domain"/>
    <property type="match status" value="1"/>
</dbReference>
<protein>
    <recommendedName>
        <fullName evidence="3">5'-nucleotidase</fullName>
        <ecNumber evidence="3">3.1.3.5</ecNumber>
    </recommendedName>
</protein>
<dbReference type="GO" id="GO:0000287">
    <property type="term" value="F:magnesium ion binding"/>
    <property type="evidence" value="ECO:0007669"/>
    <property type="project" value="InterPro"/>
</dbReference>
<keyword evidence="6" id="KW-0378">Hydrolase</keyword>
<evidence type="ECO:0000256" key="7">
    <source>
        <dbReference type="ARBA" id="ARBA00022842"/>
    </source>
</evidence>
<dbReference type="GO" id="GO:0009117">
    <property type="term" value="P:nucleotide metabolic process"/>
    <property type="evidence" value="ECO:0007669"/>
    <property type="project" value="UniProtKB-KW"/>
</dbReference>
<evidence type="ECO:0000313" key="9">
    <source>
        <dbReference type="EMBL" id="TPX59319.1"/>
    </source>
</evidence>
<dbReference type="PANTHER" id="PTHR13045">
    <property type="entry name" value="5'-NUCLEOTIDASE"/>
    <property type="match status" value="1"/>
</dbReference>
<evidence type="ECO:0000256" key="3">
    <source>
        <dbReference type="ARBA" id="ARBA00012643"/>
    </source>
</evidence>
<dbReference type="Pfam" id="PF05822">
    <property type="entry name" value="UMPH-1"/>
    <property type="match status" value="1"/>
</dbReference>
<keyword evidence="7" id="KW-0460">Magnesium</keyword>
<keyword evidence="8" id="KW-0546">Nucleotide metabolism</keyword>
<evidence type="ECO:0000256" key="8">
    <source>
        <dbReference type="ARBA" id="ARBA00023080"/>
    </source>
</evidence>
<accession>A0A507E5G5</accession>
<dbReference type="GO" id="GO:0005737">
    <property type="term" value="C:cytoplasm"/>
    <property type="evidence" value="ECO:0007669"/>
    <property type="project" value="InterPro"/>
</dbReference>
<dbReference type="PANTHER" id="PTHR13045:SF0">
    <property type="entry name" value="7-METHYLGUANOSINE PHOSPHATE-SPECIFIC 5'-NUCLEOTIDASE"/>
    <property type="match status" value="1"/>
</dbReference>
<dbReference type="SUPFAM" id="SSF56784">
    <property type="entry name" value="HAD-like"/>
    <property type="match status" value="1"/>
</dbReference>
<dbReference type="SFLD" id="SFLDS00003">
    <property type="entry name" value="Haloacid_Dehalogenase"/>
    <property type="match status" value="1"/>
</dbReference>
<name>A0A507E5G5_9FUNG</name>
<reference evidence="9 10" key="1">
    <citation type="journal article" date="2019" name="Sci. Rep.">
        <title>Comparative genomics of chytrid fungi reveal insights into the obligate biotrophic and pathogenic lifestyle of Synchytrium endobioticum.</title>
        <authorList>
            <person name="van de Vossenberg B.T.L.H."/>
            <person name="Warris S."/>
            <person name="Nguyen H.D.T."/>
            <person name="van Gent-Pelzer M.P.E."/>
            <person name="Joly D.L."/>
            <person name="van de Geest H.C."/>
            <person name="Bonants P.J.M."/>
            <person name="Smith D.S."/>
            <person name="Levesque C.A."/>
            <person name="van der Lee T.A.J."/>
        </authorList>
    </citation>
    <scope>NUCLEOTIDE SEQUENCE [LARGE SCALE GENOMIC DNA]</scope>
    <source>
        <strain evidence="9 10">CBS 809.83</strain>
    </source>
</reference>
<dbReference type="GO" id="GO:0000166">
    <property type="term" value="F:nucleotide binding"/>
    <property type="evidence" value="ECO:0007669"/>
    <property type="project" value="UniProtKB-KW"/>
</dbReference>
<keyword evidence="5" id="KW-0547">Nucleotide-binding</keyword>
<evidence type="ECO:0000256" key="1">
    <source>
        <dbReference type="ARBA" id="ARBA00000815"/>
    </source>
</evidence>
<dbReference type="EC" id="3.1.3.5" evidence="3"/>